<proteinExistence type="predicted"/>
<organism evidence="3 4">
    <name type="scientific">Izhakiella capsodis</name>
    <dbReference type="NCBI Taxonomy" id="1367852"/>
    <lineage>
        <taxon>Bacteria</taxon>
        <taxon>Pseudomonadati</taxon>
        <taxon>Pseudomonadota</taxon>
        <taxon>Gammaproteobacteria</taxon>
        <taxon>Enterobacterales</taxon>
        <taxon>Erwiniaceae</taxon>
        <taxon>Izhakiella</taxon>
    </lineage>
</organism>
<dbReference type="Gene3D" id="1.10.10.10">
    <property type="entry name" value="Winged helix-like DNA-binding domain superfamily/Winged helix DNA-binding domain"/>
    <property type="match status" value="1"/>
</dbReference>
<evidence type="ECO:0000313" key="3">
    <source>
        <dbReference type="EMBL" id="SFN58394.1"/>
    </source>
</evidence>
<dbReference type="GO" id="GO:0003677">
    <property type="term" value="F:DNA binding"/>
    <property type="evidence" value="ECO:0007669"/>
    <property type="project" value="UniProtKB-KW"/>
</dbReference>
<evidence type="ECO:0000313" key="4">
    <source>
        <dbReference type="Proteomes" id="UP000242222"/>
    </source>
</evidence>
<dbReference type="EMBL" id="FOVC01000011">
    <property type="protein sequence ID" value="SFN58394.1"/>
    <property type="molecule type" value="Genomic_DNA"/>
</dbReference>
<accession>A0A1I5A7I2</accession>
<dbReference type="PROSITE" id="PS00622">
    <property type="entry name" value="HTH_LUXR_1"/>
    <property type="match status" value="1"/>
</dbReference>
<dbReference type="InterPro" id="IPR016032">
    <property type="entry name" value="Sig_transdc_resp-reg_C-effctor"/>
</dbReference>
<dbReference type="PRINTS" id="PR00038">
    <property type="entry name" value="HTHLUXR"/>
</dbReference>
<gene>
    <name evidence="3" type="ORF">SAMN05216516_11123</name>
</gene>
<keyword evidence="4" id="KW-1185">Reference proteome</keyword>
<dbReference type="PROSITE" id="PS50043">
    <property type="entry name" value="HTH_LUXR_2"/>
    <property type="match status" value="1"/>
</dbReference>
<dbReference type="SMART" id="SM00421">
    <property type="entry name" value="HTH_LUXR"/>
    <property type="match status" value="1"/>
</dbReference>
<dbReference type="InterPro" id="IPR000792">
    <property type="entry name" value="Tscrpt_reg_LuxR_C"/>
</dbReference>
<dbReference type="RefSeq" id="WP_092879098.1">
    <property type="nucleotide sequence ID" value="NZ_FOVC01000011.1"/>
</dbReference>
<keyword evidence="1" id="KW-0238">DNA-binding</keyword>
<reference evidence="4" key="1">
    <citation type="submission" date="2016-10" db="EMBL/GenBank/DDBJ databases">
        <authorList>
            <person name="Varghese N."/>
            <person name="Submissions S."/>
        </authorList>
    </citation>
    <scope>NUCLEOTIDE SEQUENCE [LARGE SCALE GENOMIC DNA]</scope>
    <source>
        <strain evidence="4">N6PO6</strain>
    </source>
</reference>
<dbReference type="CDD" id="cd06170">
    <property type="entry name" value="LuxR_C_like"/>
    <property type="match status" value="1"/>
</dbReference>
<name>A0A1I5A7I2_9GAMM</name>
<evidence type="ECO:0000259" key="2">
    <source>
        <dbReference type="PROSITE" id="PS50043"/>
    </source>
</evidence>
<dbReference type="OrthoDB" id="9774661at2"/>
<dbReference type="Proteomes" id="UP000242222">
    <property type="component" value="Unassembled WGS sequence"/>
</dbReference>
<dbReference type="STRING" id="1367852.SAMN05216516_11123"/>
<dbReference type="Pfam" id="PF00196">
    <property type="entry name" value="GerE"/>
    <property type="match status" value="1"/>
</dbReference>
<dbReference type="SUPFAM" id="SSF46894">
    <property type="entry name" value="C-terminal effector domain of the bipartite response regulators"/>
    <property type="match status" value="1"/>
</dbReference>
<dbReference type="AlphaFoldDB" id="A0A1I5A7I2"/>
<feature type="domain" description="HTH luxR-type" evidence="2">
    <location>
        <begin position="1"/>
        <end position="72"/>
    </location>
</feature>
<evidence type="ECO:0000256" key="1">
    <source>
        <dbReference type="ARBA" id="ARBA00023125"/>
    </source>
</evidence>
<dbReference type="InterPro" id="IPR036388">
    <property type="entry name" value="WH-like_DNA-bd_sf"/>
</dbReference>
<sequence length="79" mass="8957">MMPLDGYQEKIFLFLPGKMKCFIGRVKGKTYNEVSVILAIKERTVKFHMGNIVMKLNASNAKHAIKIAYDLNIVNLSVI</sequence>
<protein>
    <submittedName>
        <fullName evidence="3">LuxR family transcriptional regulator, quorum-sensing system regulator ExpR</fullName>
    </submittedName>
</protein>
<dbReference type="GO" id="GO:0006355">
    <property type="term" value="P:regulation of DNA-templated transcription"/>
    <property type="evidence" value="ECO:0007669"/>
    <property type="project" value="InterPro"/>
</dbReference>